<dbReference type="EMBL" id="PDOE01000004">
    <property type="protein sequence ID" value="RKL67060.1"/>
    <property type="molecule type" value="Genomic_DNA"/>
</dbReference>
<gene>
    <name evidence="3" type="ORF">CR203_11120</name>
</gene>
<organism evidence="3 4">
    <name type="scientific">Salipaludibacillus neizhouensis</name>
    <dbReference type="NCBI Taxonomy" id="885475"/>
    <lineage>
        <taxon>Bacteria</taxon>
        <taxon>Bacillati</taxon>
        <taxon>Bacillota</taxon>
        <taxon>Bacilli</taxon>
        <taxon>Bacillales</taxon>
        <taxon>Bacillaceae</taxon>
    </lineage>
</organism>
<dbReference type="AlphaFoldDB" id="A0A3A9K8A5"/>
<accession>A0A3A9K8A5</accession>
<dbReference type="Gene3D" id="3.40.50.1820">
    <property type="entry name" value="alpha/beta hydrolase"/>
    <property type="match status" value="1"/>
</dbReference>
<evidence type="ECO:0000256" key="1">
    <source>
        <dbReference type="ARBA" id="ARBA00022801"/>
    </source>
</evidence>
<evidence type="ECO:0000313" key="3">
    <source>
        <dbReference type="EMBL" id="RKL67060.1"/>
    </source>
</evidence>
<dbReference type="Pfam" id="PF20434">
    <property type="entry name" value="BD-FAE"/>
    <property type="match status" value="1"/>
</dbReference>
<feature type="domain" description="BD-FAE-like" evidence="2">
    <location>
        <begin position="31"/>
        <end position="216"/>
    </location>
</feature>
<dbReference type="SUPFAM" id="SSF53474">
    <property type="entry name" value="alpha/beta-Hydrolases"/>
    <property type="match status" value="1"/>
</dbReference>
<dbReference type="RefSeq" id="WP_110937454.1">
    <property type="nucleotide sequence ID" value="NZ_KZ614146.1"/>
</dbReference>
<keyword evidence="1" id="KW-0378">Hydrolase</keyword>
<reference evidence="3 4" key="1">
    <citation type="submission" date="2017-10" db="EMBL/GenBank/DDBJ databases">
        <title>Bacillus sp. nov., a halophilic bacterium isolated from a Keqin Lake.</title>
        <authorList>
            <person name="Wang H."/>
        </authorList>
    </citation>
    <scope>NUCLEOTIDE SEQUENCE [LARGE SCALE GENOMIC DNA]</scope>
    <source>
        <strain evidence="3 4">KCTC 13187</strain>
    </source>
</reference>
<evidence type="ECO:0000259" key="2">
    <source>
        <dbReference type="Pfam" id="PF20434"/>
    </source>
</evidence>
<keyword evidence="4" id="KW-1185">Reference proteome</keyword>
<dbReference type="InterPro" id="IPR049492">
    <property type="entry name" value="BD-FAE-like_dom"/>
</dbReference>
<sequence>MIHEIITIRTENSEAKLYTYILNNSPDIDSDRKRPTIVICPGGGYEFTSDREAEPVAIRLNAMGFNACVLRYSVRPAVYPTALLELSKAVSLIRKNADQWHVDINKIIVAGFSAGGHLAASLGVHWNKSFLVERLGIASEEIKPNGLLLSYPVITSGTHAHKGSFEALLDGKEEALFEEVSLEKQVSEDTPSTFLWHTTTDFSVPVQNSLMFAEALVKNKISLEMHIYPKGVHGLSLGTEETKGKDNESTLQPEVANWIDLAGVWIKNL</sequence>
<evidence type="ECO:0000313" key="4">
    <source>
        <dbReference type="Proteomes" id="UP000281498"/>
    </source>
</evidence>
<proteinExistence type="predicted"/>
<protein>
    <submittedName>
        <fullName evidence="3">Acetylesterase</fullName>
    </submittedName>
</protein>
<dbReference type="InterPro" id="IPR029058">
    <property type="entry name" value="AB_hydrolase_fold"/>
</dbReference>
<name>A0A3A9K8A5_9BACI</name>
<dbReference type="InterPro" id="IPR050300">
    <property type="entry name" value="GDXG_lipolytic_enzyme"/>
</dbReference>
<dbReference type="GO" id="GO:0016787">
    <property type="term" value="F:hydrolase activity"/>
    <property type="evidence" value="ECO:0007669"/>
    <property type="project" value="UniProtKB-KW"/>
</dbReference>
<dbReference type="OrthoDB" id="9794725at2"/>
<dbReference type="PANTHER" id="PTHR48081:SF6">
    <property type="entry name" value="PEPTIDASE S9 PROLYL OLIGOPEPTIDASE CATALYTIC DOMAIN-CONTAINING PROTEIN"/>
    <property type="match status" value="1"/>
</dbReference>
<dbReference type="Proteomes" id="UP000281498">
    <property type="component" value="Unassembled WGS sequence"/>
</dbReference>
<comment type="caution">
    <text evidence="3">The sequence shown here is derived from an EMBL/GenBank/DDBJ whole genome shotgun (WGS) entry which is preliminary data.</text>
</comment>
<dbReference type="PANTHER" id="PTHR48081">
    <property type="entry name" value="AB HYDROLASE SUPERFAMILY PROTEIN C4A8.06C"/>
    <property type="match status" value="1"/>
</dbReference>